<feature type="transmembrane region" description="Helical" evidence="2">
    <location>
        <begin position="59"/>
        <end position="83"/>
    </location>
</feature>
<evidence type="ECO:0000256" key="1">
    <source>
        <dbReference type="SAM" id="MobiDB-lite"/>
    </source>
</evidence>
<evidence type="ECO:0000313" key="4">
    <source>
        <dbReference type="Proteomes" id="UP001284601"/>
    </source>
</evidence>
<accession>A0ABU4HKD4</accession>
<reference evidence="3 4" key="2">
    <citation type="submission" date="2023-10" db="EMBL/GenBank/DDBJ databases">
        <authorList>
            <person name="Han X.F."/>
        </authorList>
    </citation>
    <scope>NUCLEOTIDE SEQUENCE [LARGE SCALE GENOMIC DNA]</scope>
    <source>
        <strain evidence="3 4">KCTC 39840</strain>
    </source>
</reference>
<keyword evidence="4" id="KW-1185">Reference proteome</keyword>
<evidence type="ECO:0000313" key="3">
    <source>
        <dbReference type="EMBL" id="MDW5593756.1"/>
    </source>
</evidence>
<feature type="transmembrane region" description="Helical" evidence="2">
    <location>
        <begin position="17"/>
        <end position="39"/>
    </location>
</feature>
<proteinExistence type="predicted"/>
<dbReference type="EMBL" id="JAWSTH010000008">
    <property type="protein sequence ID" value="MDW5593756.1"/>
    <property type="molecule type" value="Genomic_DNA"/>
</dbReference>
<evidence type="ECO:0008006" key="5">
    <source>
        <dbReference type="Google" id="ProtNLM"/>
    </source>
</evidence>
<protein>
    <recommendedName>
        <fullName evidence="5">DUF4386 domain-containing protein</fullName>
    </recommendedName>
</protein>
<reference evidence="4" key="1">
    <citation type="submission" date="2023-07" db="EMBL/GenBank/DDBJ databases">
        <title>Conexibacter stalactiti sp. nov., isolated from stalactites in a lava cave and emended description of the genus Conexibacter.</title>
        <authorList>
            <person name="Lee S.D."/>
        </authorList>
    </citation>
    <scope>NUCLEOTIDE SEQUENCE [LARGE SCALE GENOMIC DNA]</scope>
    <source>
        <strain evidence="4">KCTC 39840</strain>
    </source>
</reference>
<keyword evidence="2" id="KW-1133">Transmembrane helix</keyword>
<comment type="caution">
    <text evidence="3">The sequence shown here is derived from an EMBL/GenBank/DDBJ whole genome shotgun (WGS) entry which is preliminary data.</text>
</comment>
<dbReference type="RefSeq" id="WP_318596013.1">
    <property type="nucleotide sequence ID" value="NZ_JAWSTH010000008.1"/>
</dbReference>
<feature type="transmembrane region" description="Helical" evidence="2">
    <location>
        <begin position="199"/>
        <end position="216"/>
    </location>
</feature>
<keyword evidence="2" id="KW-0812">Transmembrane</keyword>
<feature type="transmembrane region" description="Helical" evidence="2">
    <location>
        <begin position="142"/>
        <end position="165"/>
    </location>
</feature>
<feature type="region of interest" description="Disordered" evidence="1">
    <location>
        <begin position="240"/>
        <end position="284"/>
    </location>
</feature>
<feature type="transmembrane region" description="Helical" evidence="2">
    <location>
        <begin position="172"/>
        <end position="193"/>
    </location>
</feature>
<keyword evidence="2" id="KW-0472">Membrane</keyword>
<name>A0ABU4HKD4_9ACTN</name>
<gene>
    <name evidence="3" type="ORF">R7226_05390</name>
</gene>
<dbReference type="Proteomes" id="UP001284601">
    <property type="component" value="Unassembled WGS sequence"/>
</dbReference>
<feature type="transmembrane region" description="Helical" evidence="2">
    <location>
        <begin position="95"/>
        <end position="122"/>
    </location>
</feature>
<sequence>MATNDFLQAEAHGRRRVAIVSGVAAILVLASPLVGRVLIGSDIPDNAIANALLQADHRSAVLLSAVLSALGLLAITFVGDFLLRAVGNRTRIQPFVRPLLVLGGVGLAIFSVVLQIVSAIRLDHFATESTLTWEELKEAQSYGPFIFVGIVFQFAFAIGLILVALNAMRVGLLTRFLGYLGVFSAVLFVIALLPLPIVQAYWLAMLALLLWNVGGAREPPSWASGREELWPTAAEMREQRVRAAEEKRGGGSVDAVVVDDDPDGDGQNAFGQPAAAKRKRKKRR</sequence>
<evidence type="ECO:0000256" key="2">
    <source>
        <dbReference type="SAM" id="Phobius"/>
    </source>
</evidence>
<organism evidence="3 4">
    <name type="scientific">Conexibacter stalactiti</name>
    <dbReference type="NCBI Taxonomy" id="1940611"/>
    <lineage>
        <taxon>Bacteria</taxon>
        <taxon>Bacillati</taxon>
        <taxon>Actinomycetota</taxon>
        <taxon>Thermoleophilia</taxon>
        <taxon>Solirubrobacterales</taxon>
        <taxon>Conexibacteraceae</taxon>
        <taxon>Conexibacter</taxon>
    </lineage>
</organism>
<feature type="compositionally biased region" description="Basic and acidic residues" evidence="1">
    <location>
        <begin position="240"/>
        <end position="249"/>
    </location>
</feature>